<proteinExistence type="predicted"/>
<organism evidence="1 2">
    <name type="scientific">Clunio marinus</name>
    <dbReference type="NCBI Taxonomy" id="568069"/>
    <lineage>
        <taxon>Eukaryota</taxon>
        <taxon>Metazoa</taxon>
        <taxon>Ecdysozoa</taxon>
        <taxon>Arthropoda</taxon>
        <taxon>Hexapoda</taxon>
        <taxon>Insecta</taxon>
        <taxon>Pterygota</taxon>
        <taxon>Neoptera</taxon>
        <taxon>Endopterygota</taxon>
        <taxon>Diptera</taxon>
        <taxon>Nematocera</taxon>
        <taxon>Chironomoidea</taxon>
        <taxon>Chironomidae</taxon>
        <taxon>Clunio</taxon>
    </lineage>
</organism>
<reference evidence="1 2" key="1">
    <citation type="submission" date="2015-04" db="EMBL/GenBank/DDBJ databases">
        <authorList>
            <person name="Syromyatnikov M.Y."/>
            <person name="Popov V.N."/>
        </authorList>
    </citation>
    <scope>NUCLEOTIDE SEQUENCE [LARGE SCALE GENOMIC DNA]</scope>
</reference>
<name>A0A1J1IUE9_9DIPT</name>
<protein>
    <submittedName>
        <fullName evidence="1">CLUMA_CG015567, isoform A</fullName>
    </submittedName>
</protein>
<evidence type="ECO:0000313" key="2">
    <source>
        <dbReference type="Proteomes" id="UP000183832"/>
    </source>
</evidence>
<dbReference type="Proteomes" id="UP000183832">
    <property type="component" value="Unassembled WGS sequence"/>
</dbReference>
<dbReference type="EMBL" id="CVRI01000057">
    <property type="protein sequence ID" value="CRL02169.1"/>
    <property type="molecule type" value="Genomic_DNA"/>
</dbReference>
<sequence>MRIDVIVAKCSKRNIVAYAAGSINEINPCLQTKTNMLEVQLKYVVPLAESSAYISVDCKDSMT</sequence>
<gene>
    <name evidence="1" type="ORF">CLUMA_CG015567</name>
</gene>
<dbReference type="AlphaFoldDB" id="A0A1J1IUE9"/>
<accession>A0A1J1IUE9</accession>
<keyword evidence="2" id="KW-1185">Reference proteome</keyword>
<evidence type="ECO:0000313" key="1">
    <source>
        <dbReference type="EMBL" id="CRL02169.1"/>
    </source>
</evidence>